<dbReference type="Proteomes" id="UP001597180">
    <property type="component" value="Unassembled WGS sequence"/>
</dbReference>
<gene>
    <name evidence="2" type="ORF">ACFQ4B_10165</name>
</gene>
<feature type="transmembrane region" description="Helical" evidence="1">
    <location>
        <begin position="33"/>
        <end position="51"/>
    </location>
</feature>
<keyword evidence="1" id="KW-0812">Transmembrane</keyword>
<accession>A0ABW3ULM8</accession>
<keyword evidence="3" id="KW-1185">Reference proteome</keyword>
<evidence type="ECO:0000256" key="1">
    <source>
        <dbReference type="SAM" id="Phobius"/>
    </source>
</evidence>
<dbReference type="Pfam" id="PF10990">
    <property type="entry name" value="DUF2809"/>
    <property type="match status" value="1"/>
</dbReference>
<name>A0ABW3ULM8_9BACL</name>
<evidence type="ECO:0000313" key="2">
    <source>
        <dbReference type="EMBL" id="MFD1220485.1"/>
    </source>
</evidence>
<reference evidence="3" key="1">
    <citation type="journal article" date="2019" name="Int. J. Syst. Evol. Microbiol.">
        <title>The Global Catalogue of Microorganisms (GCM) 10K type strain sequencing project: providing services to taxonomists for standard genome sequencing and annotation.</title>
        <authorList>
            <consortium name="The Broad Institute Genomics Platform"/>
            <consortium name="The Broad Institute Genome Sequencing Center for Infectious Disease"/>
            <person name="Wu L."/>
            <person name="Ma J."/>
        </authorList>
    </citation>
    <scope>NUCLEOTIDE SEQUENCE [LARGE SCALE GENOMIC DNA]</scope>
    <source>
        <strain evidence="3">CCUG 53270</strain>
    </source>
</reference>
<feature type="transmembrane region" description="Helical" evidence="1">
    <location>
        <begin position="60"/>
        <end position="80"/>
    </location>
</feature>
<organism evidence="2 3">
    <name type="scientific">Paenibacillus vulneris</name>
    <dbReference type="NCBI Taxonomy" id="1133364"/>
    <lineage>
        <taxon>Bacteria</taxon>
        <taxon>Bacillati</taxon>
        <taxon>Bacillota</taxon>
        <taxon>Bacilli</taxon>
        <taxon>Bacillales</taxon>
        <taxon>Paenibacillaceae</taxon>
        <taxon>Paenibacillus</taxon>
    </lineage>
</organism>
<dbReference type="EMBL" id="JBHTLU010000013">
    <property type="protein sequence ID" value="MFD1220485.1"/>
    <property type="molecule type" value="Genomic_DNA"/>
</dbReference>
<proteinExistence type="predicted"/>
<feature type="transmembrane region" description="Helical" evidence="1">
    <location>
        <begin position="7"/>
        <end position="27"/>
    </location>
</feature>
<evidence type="ECO:0000313" key="3">
    <source>
        <dbReference type="Proteomes" id="UP001597180"/>
    </source>
</evidence>
<dbReference type="InterPro" id="IPR021257">
    <property type="entry name" value="DUF2809"/>
</dbReference>
<keyword evidence="1" id="KW-0472">Membrane</keyword>
<protein>
    <submittedName>
        <fullName evidence="2">DUF2809 domain-containing protein</fullName>
    </submittedName>
</protein>
<comment type="caution">
    <text evidence="2">The sequence shown here is derived from an EMBL/GenBank/DDBJ whole genome shotgun (WGS) entry which is preliminary data.</text>
</comment>
<sequence length="141" mass="15990">MPLRSRINYLLAMIVTIILGLSSRKFSALLPEWIAENAGDMLWAGMVYFGFRLCFIKRGLLWAAGSGTLFSFAIEFSQLYQAEWIVTLRNTVLGALVLGKGFLAVDLVRYIFGIAIAYCLDYCVLYRKKRGAERETDDSRK</sequence>
<dbReference type="RefSeq" id="WP_345587124.1">
    <property type="nucleotide sequence ID" value="NZ_BAABJG010000006.1"/>
</dbReference>
<keyword evidence="1" id="KW-1133">Transmembrane helix</keyword>
<feature type="transmembrane region" description="Helical" evidence="1">
    <location>
        <begin position="107"/>
        <end position="125"/>
    </location>
</feature>